<dbReference type="EMBL" id="FMYE01000102">
    <property type="protein sequence ID" value="SDB79668.1"/>
    <property type="molecule type" value="Genomic_DNA"/>
</dbReference>
<organism evidence="1 2">
    <name type="scientific">Bacteroides ovatus</name>
    <dbReference type="NCBI Taxonomy" id="28116"/>
    <lineage>
        <taxon>Bacteria</taxon>
        <taxon>Pseudomonadati</taxon>
        <taxon>Bacteroidota</taxon>
        <taxon>Bacteroidia</taxon>
        <taxon>Bacteroidales</taxon>
        <taxon>Bacteroidaceae</taxon>
        <taxon>Bacteroides</taxon>
    </lineage>
</organism>
<reference evidence="1 2" key="1">
    <citation type="submission" date="2016-10" db="EMBL/GenBank/DDBJ databases">
        <authorList>
            <person name="de Groot N.N."/>
        </authorList>
    </citation>
    <scope>NUCLEOTIDE SEQUENCE [LARGE SCALE GENOMIC DNA]</scope>
    <source>
        <strain evidence="1 2">NLAE-zl-C500</strain>
    </source>
</reference>
<dbReference type="PANTHER" id="PTHR35532:SF5">
    <property type="entry name" value="CARBOHYDRATE-BINDING DOMAIN-CONTAINING PROTEIN"/>
    <property type="match status" value="1"/>
</dbReference>
<gene>
    <name evidence="1" type="ORF">SAMN05192581_11023</name>
</gene>
<name>A0A1G6GCF0_BACOV</name>
<dbReference type="PANTHER" id="PTHR35532">
    <property type="entry name" value="SIMILAR TO POLYHYDROXYALKANOATE DEPOLYMERASE"/>
    <property type="match status" value="1"/>
</dbReference>
<accession>A0A1G6GCF0</accession>
<dbReference type="SUPFAM" id="SSF49785">
    <property type="entry name" value="Galactose-binding domain-like"/>
    <property type="match status" value="1"/>
</dbReference>
<dbReference type="AlphaFoldDB" id="A0A1G6GCF0"/>
<dbReference type="Gene3D" id="2.60.120.260">
    <property type="entry name" value="Galactose-binding domain-like"/>
    <property type="match status" value="2"/>
</dbReference>
<dbReference type="InterPro" id="IPR038765">
    <property type="entry name" value="Papain-like_cys_pep_sf"/>
</dbReference>
<protein>
    <recommendedName>
        <fullName evidence="3">Discoidin domain-containing protein</fullName>
    </recommendedName>
</protein>
<sequence length="650" mass="75694">MTNHTYIEMRRTILYSLFILLMVGCKHEPLMSVTEIVKQNPQLGEVLKKYESDTLKRMAAEFLIENLSYYYSYEGDQMENYMKVYELFGTGAYSLAEVQDSVGKRYGRIDFGRLKTKPDLEISPEYLIDNIEWAFKVRQEQPWGKNVSFADFCEYVLPYRIKDEPLQSWREKIYNEFNPMLDSVRELPEAENPLFVAQVLLDSVSKRKFHFSSSLGYGPHIGPDLVEWNSGNCREMTDMLTYIFRAVGIPCGCDYMPLRGDGNVAHFWNFTLDKYGESYYMYERQTPQPVRDFFGERSKIYRQAFSLNKKMVKQIKGKIENVYPLFQHPCFCDVTRLYSGKKARTLTVPCEKLFRNISEDEMVYLCGASWMEWEPLACAYPKEKAISFDNVDGGVVFLLAIYKSGLLVPVSDPFEFNKTGGIYYFHASEEKEEIVLFNKYGQQFESFPQRMVGGVFEGSNSAEFIHRDTLFLIKNSPLRLYNTVHLNNEKRYRYVRYMGPKDSHCNVSEVSFYANKADTCRLDGKTIGTSNGDNGDGKHDYQNVYDDDPYTSFDYYLPTGGWAGLDLGKTHAIEKIVYTPRNRANYIQAGDGFELFYSLRGKWVSSGMQIPTFDSLVYSVPKNVLLYLRNYTRGNDERIFEYEKGKQRYW</sequence>
<proteinExistence type="predicted"/>
<dbReference type="Proteomes" id="UP000183670">
    <property type="component" value="Unassembled WGS sequence"/>
</dbReference>
<evidence type="ECO:0000313" key="1">
    <source>
        <dbReference type="EMBL" id="SDB79668.1"/>
    </source>
</evidence>
<evidence type="ECO:0008006" key="3">
    <source>
        <dbReference type="Google" id="ProtNLM"/>
    </source>
</evidence>
<dbReference type="InterPro" id="IPR008979">
    <property type="entry name" value="Galactose-bd-like_sf"/>
</dbReference>
<evidence type="ECO:0000313" key="2">
    <source>
        <dbReference type="Proteomes" id="UP000183670"/>
    </source>
</evidence>
<dbReference type="SUPFAM" id="SSF54001">
    <property type="entry name" value="Cysteine proteinases"/>
    <property type="match status" value="1"/>
</dbReference>